<reference evidence="2" key="2">
    <citation type="journal article" date="2023" name="IMA Fungus">
        <title>Comparative genomic study of the Penicillium genus elucidates a diverse pangenome and 15 lateral gene transfer events.</title>
        <authorList>
            <person name="Petersen C."/>
            <person name="Sorensen T."/>
            <person name="Nielsen M.R."/>
            <person name="Sondergaard T.E."/>
            <person name="Sorensen J.L."/>
            <person name="Fitzpatrick D.A."/>
            <person name="Frisvad J.C."/>
            <person name="Nielsen K.L."/>
        </authorList>
    </citation>
    <scope>NUCLEOTIDE SEQUENCE</scope>
    <source>
        <strain evidence="2">IBT 30761</strain>
    </source>
</reference>
<accession>A0A9W9G162</accession>
<dbReference type="Proteomes" id="UP001149074">
    <property type="component" value="Unassembled WGS sequence"/>
</dbReference>
<feature type="region of interest" description="Disordered" evidence="1">
    <location>
        <begin position="161"/>
        <end position="236"/>
    </location>
</feature>
<comment type="caution">
    <text evidence="2">The sequence shown here is derived from an EMBL/GenBank/DDBJ whole genome shotgun (WGS) entry which is preliminary data.</text>
</comment>
<evidence type="ECO:0000313" key="3">
    <source>
        <dbReference type="Proteomes" id="UP001149074"/>
    </source>
</evidence>
<feature type="compositionally biased region" description="Basic and acidic residues" evidence="1">
    <location>
        <begin position="161"/>
        <end position="184"/>
    </location>
</feature>
<feature type="compositionally biased region" description="Basic residues" evidence="1">
    <location>
        <begin position="188"/>
        <end position="197"/>
    </location>
</feature>
<keyword evidence="3" id="KW-1185">Reference proteome</keyword>
<dbReference type="OrthoDB" id="4376964at2759"/>
<reference evidence="2" key="1">
    <citation type="submission" date="2022-11" db="EMBL/GenBank/DDBJ databases">
        <authorList>
            <person name="Petersen C."/>
        </authorList>
    </citation>
    <scope>NUCLEOTIDE SEQUENCE</scope>
    <source>
        <strain evidence="2">IBT 30761</strain>
    </source>
</reference>
<evidence type="ECO:0000313" key="2">
    <source>
        <dbReference type="EMBL" id="KAJ5110224.1"/>
    </source>
</evidence>
<proteinExistence type="predicted"/>
<organism evidence="2 3">
    <name type="scientific">Penicillium argentinense</name>
    <dbReference type="NCBI Taxonomy" id="1131581"/>
    <lineage>
        <taxon>Eukaryota</taxon>
        <taxon>Fungi</taxon>
        <taxon>Dikarya</taxon>
        <taxon>Ascomycota</taxon>
        <taxon>Pezizomycotina</taxon>
        <taxon>Eurotiomycetes</taxon>
        <taxon>Eurotiomycetidae</taxon>
        <taxon>Eurotiales</taxon>
        <taxon>Aspergillaceae</taxon>
        <taxon>Penicillium</taxon>
    </lineage>
</organism>
<dbReference type="RefSeq" id="XP_056478335.1">
    <property type="nucleotide sequence ID" value="XM_056615363.1"/>
</dbReference>
<name>A0A9W9G162_9EURO</name>
<dbReference type="AlphaFoldDB" id="A0A9W9G162"/>
<dbReference type="GeneID" id="81354342"/>
<protein>
    <submittedName>
        <fullName evidence="2">Uncharacterized protein</fullName>
    </submittedName>
</protein>
<gene>
    <name evidence="2" type="ORF">N7532_002869</name>
</gene>
<sequence length="236" mass="26448">MDELTDVSQWISPHRVFNFQDFITRDLLPALSPELGAYNPIPHIDRYQLATGLKGQKPKKEPQWLSATENHAPCAAELASQFTFGSQARQIYLIIIREEEIDKDVVIKPESEPEPLREASLVSNWSNPETPGLSFQSRTASQEEILAERLRIASEKIVQLEKAHQQETSKEIPQEDITQRREASGARQRGRPRRRGGVRKDRARCTPVAALSALSGATSPRRTRSMAPRGGTTESG</sequence>
<evidence type="ECO:0000256" key="1">
    <source>
        <dbReference type="SAM" id="MobiDB-lite"/>
    </source>
</evidence>
<dbReference type="EMBL" id="JAPQKI010000003">
    <property type="protein sequence ID" value="KAJ5110224.1"/>
    <property type="molecule type" value="Genomic_DNA"/>
</dbReference>